<reference evidence="6" key="1">
    <citation type="submission" date="2015-05" db="EMBL/GenBank/DDBJ databases">
        <authorList>
            <person name="Wang D.B."/>
            <person name="Wang M."/>
        </authorList>
    </citation>
    <scope>NUCLEOTIDE SEQUENCE</scope>
    <source>
        <strain evidence="6">36-1</strain>
    </source>
</reference>
<feature type="compositionally biased region" description="Pro residues" evidence="1">
    <location>
        <begin position="69"/>
        <end position="85"/>
    </location>
</feature>
<evidence type="ECO:0000313" key="3">
    <source>
        <dbReference type="EMBL" id="KAK4090281.1"/>
    </source>
</evidence>
<evidence type="ECO:0000313" key="4">
    <source>
        <dbReference type="EMBL" id="OAQ87158.1"/>
    </source>
</evidence>
<evidence type="ECO:0000256" key="2">
    <source>
        <dbReference type="SAM" id="SignalP"/>
    </source>
</evidence>
<keyword evidence="9" id="KW-1185">Reference proteome</keyword>
<dbReference type="Proteomes" id="UP000245956">
    <property type="component" value="Unassembled WGS sequence"/>
</dbReference>
<organism evidence="4 7">
    <name type="scientific">Purpureocillium lilacinum</name>
    <name type="common">Paecilomyces lilacinus</name>
    <dbReference type="NCBI Taxonomy" id="33203"/>
    <lineage>
        <taxon>Eukaryota</taxon>
        <taxon>Fungi</taxon>
        <taxon>Dikarya</taxon>
        <taxon>Ascomycota</taxon>
        <taxon>Pezizomycotina</taxon>
        <taxon>Sordariomycetes</taxon>
        <taxon>Hypocreomycetidae</taxon>
        <taxon>Hypocreales</taxon>
        <taxon>Ophiocordycipitaceae</taxon>
        <taxon>Purpureocillium</taxon>
    </lineage>
</organism>
<feature type="signal peptide" evidence="2">
    <location>
        <begin position="1"/>
        <end position="15"/>
    </location>
</feature>
<name>A0A179HC24_PURLI</name>
<protein>
    <submittedName>
        <fullName evidence="4">Uncharacterized protein</fullName>
    </submittedName>
</protein>
<evidence type="ECO:0000313" key="5">
    <source>
        <dbReference type="EMBL" id="OAQ95112.1"/>
    </source>
</evidence>
<comment type="caution">
    <text evidence="4">The sequence shown here is derived from an EMBL/GenBank/DDBJ whole genome shotgun (WGS) entry which is preliminary data.</text>
</comment>
<dbReference type="Proteomes" id="UP000078240">
    <property type="component" value="Unassembled WGS sequence"/>
</dbReference>
<reference evidence="6 8" key="2">
    <citation type="journal article" date="2016" name="Front. Microbiol.">
        <title>Genome and transcriptome sequences reveal the specific parasitism of the nematophagous Purpureocillium lilacinum 36-1.</title>
        <authorList>
            <person name="Xie J."/>
            <person name="Li S."/>
            <person name="Mo C."/>
            <person name="Xiao X."/>
            <person name="Peng D."/>
            <person name="Wang G."/>
            <person name="Xiao Y."/>
        </authorList>
    </citation>
    <scope>NUCLEOTIDE SEQUENCE [LARGE SCALE GENOMIC DNA]</scope>
    <source>
        <strain evidence="6 8">36-1</strain>
    </source>
</reference>
<dbReference type="EMBL" id="JAWRVI010000016">
    <property type="protein sequence ID" value="KAK4090281.1"/>
    <property type="molecule type" value="Genomic_DNA"/>
</dbReference>
<dbReference type="EMBL" id="LSBI01000001">
    <property type="protein sequence ID" value="OAQ95112.1"/>
    <property type="molecule type" value="Genomic_DNA"/>
</dbReference>
<evidence type="ECO:0000313" key="9">
    <source>
        <dbReference type="Proteomes" id="UP001287286"/>
    </source>
</evidence>
<dbReference type="RefSeq" id="XP_018183831.1">
    <property type="nucleotide sequence ID" value="XM_018318306.1"/>
</dbReference>
<reference evidence="3 9" key="5">
    <citation type="journal article" date="2024" name="Microbiol. Resour. Announc.">
        <title>Genome annotations for the ascomycete fungi Trichoderma harzianum, Trichoderma aggressivum, and Purpureocillium lilacinum.</title>
        <authorList>
            <person name="Beijen E.P.W."/>
            <person name="Ohm R.A."/>
        </authorList>
    </citation>
    <scope>NUCLEOTIDE SEQUENCE [LARGE SCALE GENOMIC DNA]</scope>
    <source>
        <strain evidence="3 9">CBS 150709</strain>
    </source>
</reference>
<dbReference type="EMBL" id="LSBH01000001">
    <property type="protein sequence ID" value="OAQ87158.1"/>
    <property type="molecule type" value="Genomic_DNA"/>
</dbReference>
<accession>A0A179HC24</accession>
<dbReference type="Proteomes" id="UP001287286">
    <property type="component" value="Unassembled WGS sequence"/>
</dbReference>
<feature type="chain" id="PRO_5011877982" evidence="2">
    <location>
        <begin position="16"/>
        <end position="123"/>
    </location>
</feature>
<feature type="compositionally biased region" description="Low complexity" evidence="1">
    <location>
        <begin position="46"/>
        <end position="63"/>
    </location>
</feature>
<keyword evidence="2" id="KW-0732">Signal</keyword>
<feature type="region of interest" description="Disordered" evidence="1">
    <location>
        <begin position="14"/>
        <end position="96"/>
    </location>
</feature>
<dbReference type="AlphaFoldDB" id="A0A179HC24"/>
<dbReference type="KEGG" id="plj:28883355"/>
<evidence type="ECO:0000313" key="7">
    <source>
        <dbReference type="Proteomes" id="UP000078240"/>
    </source>
</evidence>
<sequence length="123" mass="12608">MRFSFLTLIAAAASASPIQPTVGEDAGKDLAGRSPQSQDGVPIVPLPGGSSAPKASSPQPSGQNSTQKKPPPSPATVPNKPPPPEAAADEEPPPVQGILNVNGIDFWLMLDNIAKGLHSFHDS</sequence>
<dbReference type="Proteomes" id="UP000078340">
    <property type="component" value="Unassembled WGS sequence"/>
</dbReference>
<proteinExistence type="predicted"/>
<gene>
    <name evidence="6" type="ORF">PCL_08484</name>
    <name evidence="3" type="ORF">Purlil1_5452</name>
    <name evidence="4" type="ORF">VFPBJ_01198</name>
    <name evidence="5" type="ORF">VFPFJ_01221</name>
</gene>
<dbReference type="EMBL" id="LCWV01000043">
    <property type="protein sequence ID" value="PWI64851.1"/>
    <property type="molecule type" value="Genomic_DNA"/>
</dbReference>
<evidence type="ECO:0000313" key="6">
    <source>
        <dbReference type="EMBL" id="PWI64851.1"/>
    </source>
</evidence>
<evidence type="ECO:0000313" key="8">
    <source>
        <dbReference type="Proteomes" id="UP000245956"/>
    </source>
</evidence>
<evidence type="ECO:0000256" key="1">
    <source>
        <dbReference type="SAM" id="MobiDB-lite"/>
    </source>
</evidence>
<reference evidence="3" key="4">
    <citation type="submission" date="2023-11" db="EMBL/GenBank/DDBJ databases">
        <authorList>
            <person name="Beijen E."/>
            <person name="Ohm R.A."/>
        </authorList>
    </citation>
    <scope>NUCLEOTIDE SEQUENCE</scope>
    <source>
        <strain evidence="3">CBS 150709</strain>
    </source>
</reference>
<dbReference type="GeneID" id="28883355"/>
<reference evidence="4 7" key="3">
    <citation type="submission" date="2016-01" db="EMBL/GenBank/DDBJ databases">
        <title>Biosynthesis of antibiotic leucinostatins and their inhibition on Phytophthora in bio-control Purpureocillium lilacinum.</title>
        <authorList>
            <person name="Wang G."/>
            <person name="Liu Z."/>
            <person name="Lin R."/>
            <person name="Li E."/>
            <person name="Mao Z."/>
            <person name="Ling J."/>
            <person name="Yin W."/>
            <person name="Xie B."/>
        </authorList>
    </citation>
    <scope>NUCLEOTIDE SEQUENCE [LARGE SCALE GENOMIC DNA]</scope>
    <source>
        <strain evidence="4">PLBJ-1</strain>
        <strain evidence="5">PLFJ-1</strain>
    </source>
</reference>